<dbReference type="Proteomes" id="UP000281553">
    <property type="component" value="Unassembled WGS sequence"/>
</dbReference>
<feature type="compositionally biased region" description="Basic and acidic residues" evidence="1">
    <location>
        <begin position="145"/>
        <end position="155"/>
    </location>
</feature>
<feature type="compositionally biased region" description="Acidic residues" evidence="1">
    <location>
        <begin position="94"/>
        <end position="126"/>
    </location>
</feature>
<sequence>MKASGIFLGDEEKERGAIAASPGAITPTSNPKLMSPTRTSVPIKLPPKVPDRSQGVSLKKAALFSARSADRADDDFFLEEDLDEQQNLDRQEDPAQEEDELSPATFPDDEEDKGGSDEEEEEEADEVVGSIPVPRGLMGVGGDGGRQRDKDGGAR</sequence>
<evidence type="ECO:0000313" key="3">
    <source>
        <dbReference type="Proteomes" id="UP000281553"/>
    </source>
</evidence>
<accession>A0A3P7RRW1</accession>
<organism evidence="2 3">
    <name type="scientific">Dibothriocephalus latus</name>
    <name type="common">Fish tapeworm</name>
    <name type="synonym">Diphyllobothrium latum</name>
    <dbReference type="NCBI Taxonomy" id="60516"/>
    <lineage>
        <taxon>Eukaryota</taxon>
        <taxon>Metazoa</taxon>
        <taxon>Spiralia</taxon>
        <taxon>Lophotrochozoa</taxon>
        <taxon>Platyhelminthes</taxon>
        <taxon>Cestoda</taxon>
        <taxon>Eucestoda</taxon>
        <taxon>Diphyllobothriidea</taxon>
        <taxon>Diphyllobothriidae</taxon>
        <taxon>Dibothriocephalus</taxon>
    </lineage>
</organism>
<keyword evidence="3" id="KW-1185">Reference proteome</keyword>
<protein>
    <submittedName>
        <fullName evidence="2">Uncharacterized protein</fullName>
    </submittedName>
</protein>
<feature type="compositionally biased region" description="Polar residues" evidence="1">
    <location>
        <begin position="26"/>
        <end position="40"/>
    </location>
</feature>
<name>A0A3P7RRW1_DIBLA</name>
<reference evidence="2 3" key="1">
    <citation type="submission" date="2018-11" db="EMBL/GenBank/DDBJ databases">
        <authorList>
            <consortium name="Pathogen Informatics"/>
        </authorList>
    </citation>
    <scope>NUCLEOTIDE SEQUENCE [LARGE SCALE GENOMIC DNA]</scope>
</reference>
<dbReference type="EMBL" id="UYRU01108348">
    <property type="protein sequence ID" value="VDN43559.1"/>
    <property type="molecule type" value="Genomic_DNA"/>
</dbReference>
<feature type="region of interest" description="Disordered" evidence="1">
    <location>
        <begin position="1"/>
        <end position="155"/>
    </location>
</feature>
<gene>
    <name evidence="2" type="ORF">DILT_LOCUS19121</name>
</gene>
<evidence type="ECO:0000256" key="1">
    <source>
        <dbReference type="SAM" id="MobiDB-lite"/>
    </source>
</evidence>
<evidence type="ECO:0000313" key="2">
    <source>
        <dbReference type="EMBL" id="VDN43559.1"/>
    </source>
</evidence>
<feature type="compositionally biased region" description="Acidic residues" evidence="1">
    <location>
        <begin position="72"/>
        <end position="86"/>
    </location>
</feature>
<dbReference type="AlphaFoldDB" id="A0A3P7RRW1"/>
<proteinExistence type="predicted"/>